<dbReference type="SUPFAM" id="SSF49313">
    <property type="entry name" value="Cadherin-like"/>
    <property type="match status" value="1"/>
</dbReference>
<name>A0A2P4SAP0_BAMTH</name>
<proteinExistence type="predicted"/>
<evidence type="ECO:0000256" key="4">
    <source>
        <dbReference type="ARBA" id="ARBA00023136"/>
    </source>
</evidence>
<organism evidence="7 8">
    <name type="scientific">Bambusicola thoracicus</name>
    <name type="common">Chinese bamboo-partridge</name>
    <name type="synonym">Perdix thoracica</name>
    <dbReference type="NCBI Taxonomy" id="9083"/>
    <lineage>
        <taxon>Eukaryota</taxon>
        <taxon>Metazoa</taxon>
        <taxon>Chordata</taxon>
        <taxon>Craniata</taxon>
        <taxon>Vertebrata</taxon>
        <taxon>Euteleostomi</taxon>
        <taxon>Archelosauria</taxon>
        <taxon>Archosauria</taxon>
        <taxon>Dinosauria</taxon>
        <taxon>Saurischia</taxon>
        <taxon>Theropoda</taxon>
        <taxon>Coelurosauria</taxon>
        <taxon>Aves</taxon>
        <taxon>Neognathae</taxon>
        <taxon>Galloanserae</taxon>
        <taxon>Galliformes</taxon>
        <taxon>Phasianidae</taxon>
        <taxon>Perdicinae</taxon>
        <taxon>Bambusicola</taxon>
    </lineage>
</organism>
<dbReference type="GO" id="GO:0008013">
    <property type="term" value="F:beta-catenin binding"/>
    <property type="evidence" value="ECO:0007669"/>
    <property type="project" value="TreeGrafter"/>
</dbReference>
<evidence type="ECO:0000313" key="7">
    <source>
        <dbReference type="EMBL" id="POI21145.1"/>
    </source>
</evidence>
<dbReference type="GO" id="GO:0007156">
    <property type="term" value="P:homophilic cell adhesion via plasma membrane adhesion molecules"/>
    <property type="evidence" value="ECO:0007669"/>
    <property type="project" value="InterPro"/>
</dbReference>
<accession>A0A2P4SAP0</accession>
<dbReference type="GO" id="GO:0007043">
    <property type="term" value="P:cell-cell junction assembly"/>
    <property type="evidence" value="ECO:0007669"/>
    <property type="project" value="TreeGrafter"/>
</dbReference>
<comment type="caution">
    <text evidence="7">The sequence shown here is derived from an EMBL/GenBank/DDBJ whole genome shotgun (WGS) entry which is preliminary data.</text>
</comment>
<dbReference type="InterPro" id="IPR015919">
    <property type="entry name" value="Cadherin-like_sf"/>
</dbReference>
<keyword evidence="2" id="KW-0677">Repeat</keyword>
<dbReference type="GO" id="GO:0045296">
    <property type="term" value="F:cadherin binding"/>
    <property type="evidence" value="ECO:0007669"/>
    <property type="project" value="TreeGrafter"/>
</dbReference>
<dbReference type="Proteomes" id="UP000237246">
    <property type="component" value="Unassembled WGS sequence"/>
</dbReference>
<evidence type="ECO:0000256" key="5">
    <source>
        <dbReference type="PROSITE-ProRule" id="PRU00043"/>
    </source>
</evidence>
<dbReference type="GO" id="GO:0034332">
    <property type="term" value="P:adherens junction organization"/>
    <property type="evidence" value="ECO:0007669"/>
    <property type="project" value="TreeGrafter"/>
</dbReference>
<keyword evidence="3 5" id="KW-0106">Calcium</keyword>
<dbReference type="SMART" id="SM00112">
    <property type="entry name" value="CA"/>
    <property type="match status" value="1"/>
</dbReference>
<keyword evidence="8" id="KW-1185">Reference proteome</keyword>
<evidence type="ECO:0000313" key="8">
    <source>
        <dbReference type="Proteomes" id="UP000237246"/>
    </source>
</evidence>
<evidence type="ECO:0000256" key="1">
    <source>
        <dbReference type="ARBA" id="ARBA00004370"/>
    </source>
</evidence>
<dbReference type="GO" id="GO:0016339">
    <property type="term" value="P:calcium-dependent cell-cell adhesion via plasma membrane cell adhesion molecules"/>
    <property type="evidence" value="ECO:0007669"/>
    <property type="project" value="TreeGrafter"/>
</dbReference>
<dbReference type="CDD" id="cd11304">
    <property type="entry name" value="Cadherin_repeat"/>
    <property type="match status" value="1"/>
</dbReference>
<feature type="domain" description="Cadherin" evidence="6">
    <location>
        <begin position="32"/>
        <end position="112"/>
    </location>
</feature>
<dbReference type="GO" id="GO:0044331">
    <property type="term" value="P:cell-cell adhesion mediated by cadherin"/>
    <property type="evidence" value="ECO:0007669"/>
    <property type="project" value="TreeGrafter"/>
</dbReference>
<dbReference type="GO" id="GO:0099560">
    <property type="term" value="P:synaptic membrane adhesion"/>
    <property type="evidence" value="ECO:0007669"/>
    <property type="project" value="TreeGrafter"/>
</dbReference>
<dbReference type="PANTHER" id="PTHR24027">
    <property type="entry name" value="CADHERIN-23"/>
    <property type="match status" value="1"/>
</dbReference>
<dbReference type="PROSITE" id="PS50268">
    <property type="entry name" value="CADHERIN_2"/>
    <property type="match status" value="1"/>
</dbReference>
<dbReference type="AlphaFoldDB" id="A0A2P4SAP0"/>
<evidence type="ECO:0000256" key="3">
    <source>
        <dbReference type="ARBA" id="ARBA00022837"/>
    </source>
</evidence>
<dbReference type="FunFam" id="2.60.40.60:FF:000435">
    <property type="entry name" value="Cadherin 9"/>
    <property type="match status" value="1"/>
</dbReference>
<dbReference type="InterPro" id="IPR020894">
    <property type="entry name" value="Cadherin_CS"/>
</dbReference>
<evidence type="ECO:0000256" key="2">
    <source>
        <dbReference type="ARBA" id="ARBA00022737"/>
    </source>
</evidence>
<keyword evidence="4" id="KW-0472">Membrane</keyword>
<evidence type="ECO:0000259" key="6">
    <source>
        <dbReference type="PROSITE" id="PS50268"/>
    </source>
</evidence>
<dbReference type="Pfam" id="PF00028">
    <property type="entry name" value="Cadherin"/>
    <property type="match status" value="1"/>
</dbReference>
<dbReference type="InterPro" id="IPR039808">
    <property type="entry name" value="Cadherin"/>
</dbReference>
<dbReference type="GO" id="GO:0005912">
    <property type="term" value="C:adherens junction"/>
    <property type="evidence" value="ECO:0007669"/>
    <property type="project" value="TreeGrafter"/>
</dbReference>
<dbReference type="PANTHER" id="PTHR24027:SF99">
    <property type="entry name" value="CADHERIN-9"/>
    <property type="match status" value="1"/>
</dbReference>
<dbReference type="EMBL" id="PPHD01072913">
    <property type="protein sequence ID" value="POI21145.1"/>
    <property type="molecule type" value="Genomic_DNA"/>
</dbReference>
<reference evidence="7 8" key="1">
    <citation type="submission" date="2018-01" db="EMBL/GenBank/DDBJ databases">
        <title>Comparison of the Chinese Bamboo Partridge and Red Junglefowl genome sequences highlights the importance of demography in genome evolution.</title>
        <authorList>
            <person name="Tiley G.P."/>
            <person name="Kimball R.T."/>
            <person name="Braun E.L."/>
            <person name="Burleigh J.G."/>
        </authorList>
    </citation>
    <scope>NUCLEOTIDE SEQUENCE [LARGE SCALE GENOMIC DNA]</scope>
    <source>
        <strain evidence="7">RTK389</strain>
        <tissue evidence="7">Blood</tissue>
    </source>
</reference>
<dbReference type="GO" id="GO:0005509">
    <property type="term" value="F:calcium ion binding"/>
    <property type="evidence" value="ECO:0007669"/>
    <property type="project" value="UniProtKB-UniRule"/>
</dbReference>
<dbReference type="GO" id="GO:0000902">
    <property type="term" value="P:cell morphogenesis"/>
    <property type="evidence" value="ECO:0007669"/>
    <property type="project" value="TreeGrafter"/>
</dbReference>
<dbReference type="PROSITE" id="PS00232">
    <property type="entry name" value="CADHERIN_1"/>
    <property type="match status" value="1"/>
</dbReference>
<dbReference type="GO" id="GO:0016342">
    <property type="term" value="C:catenin complex"/>
    <property type="evidence" value="ECO:0007669"/>
    <property type="project" value="TreeGrafter"/>
</dbReference>
<dbReference type="Gene3D" id="2.60.40.60">
    <property type="entry name" value="Cadherins"/>
    <property type="match status" value="1"/>
</dbReference>
<dbReference type="InterPro" id="IPR002126">
    <property type="entry name" value="Cadherin-like_dom"/>
</dbReference>
<comment type="subcellular location">
    <subcellularLocation>
        <location evidence="1">Membrane</location>
    </subcellularLocation>
</comment>
<dbReference type="GO" id="GO:0016477">
    <property type="term" value="P:cell migration"/>
    <property type="evidence" value="ECO:0007669"/>
    <property type="project" value="TreeGrafter"/>
</dbReference>
<protein>
    <recommendedName>
        <fullName evidence="6">Cadherin domain-containing protein</fullName>
    </recommendedName>
</protein>
<gene>
    <name evidence="7" type="ORF">CIB84_015108</name>
</gene>
<feature type="non-terminal residue" evidence="7">
    <location>
        <position position="127"/>
    </location>
</feature>
<dbReference type="OrthoDB" id="6252479at2759"/>
<sequence length="127" mass="14535">MQIILNSLNMWYLIPKNFIEIYYRDTVNTLHTDQDKGDGNLKYILTGDGAGSLFIIDENTGDIHAAKKLDREEKSLYVLRAKAIDRKSGRQVEPESEFIIKIHDINDNEPKFTKDLYTASIPEMSGV</sequence>
<dbReference type="PRINTS" id="PR00205">
    <property type="entry name" value="CADHERIN"/>
</dbReference>